<evidence type="ECO:0008006" key="4">
    <source>
        <dbReference type="Google" id="ProtNLM"/>
    </source>
</evidence>
<accession>A0A383RHR8</accession>
<protein>
    <recommendedName>
        <fullName evidence="4">Lipoprotein</fullName>
    </recommendedName>
</protein>
<organism evidence="2 3">
    <name type="scientific">Paenibacillus alvei</name>
    <name type="common">Bacillus alvei</name>
    <dbReference type="NCBI Taxonomy" id="44250"/>
    <lineage>
        <taxon>Bacteria</taxon>
        <taxon>Bacillati</taxon>
        <taxon>Bacillota</taxon>
        <taxon>Bacilli</taxon>
        <taxon>Bacillales</taxon>
        <taxon>Paenibacillaceae</taxon>
        <taxon>Paenibacillus</taxon>
    </lineage>
</organism>
<dbReference type="RefSeq" id="WP_138187728.1">
    <property type="nucleotide sequence ID" value="NZ_LS992241.1"/>
</dbReference>
<evidence type="ECO:0000313" key="2">
    <source>
        <dbReference type="EMBL" id="SYX85826.1"/>
    </source>
</evidence>
<name>A0A383RHR8_PAEAL</name>
<feature type="signal peptide" evidence="1">
    <location>
        <begin position="1"/>
        <end position="31"/>
    </location>
</feature>
<keyword evidence="1" id="KW-0732">Signal</keyword>
<dbReference type="EMBL" id="LS992241">
    <property type="protein sequence ID" value="SYX85826.1"/>
    <property type="molecule type" value="Genomic_DNA"/>
</dbReference>
<dbReference type="PROSITE" id="PS51257">
    <property type="entry name" value="PROKAR_LIPOPROTEIN"/>
    <property type="match status" value="1"/>
</dbReference>
<reference evidence="3" key="1">
    <citation type="submission" date="2018-08" db="EMBL/GenBank/DDBJ databases">
        <authorList>
            <person name="Chevrot R."/>
        </authorList>
    </citation>
    <scope>NUCLEOTIDE SEQUENCE [LARGE SCALE GENOMIC DNA]</scope>
</reference>
<dbReference type="AlphaFoldDB" id="A0A383RHR8"/>
<evidence type="ECO:0000313" key="3">
    <source>
        <dbReference type="Proteomes" id="UP000304148"/>
    </source>
</evidence>
<feature type="chain" id="PRO_5017029600" description="Lipoprotein" evidence="1">
    <location>
        <begin position="32"/>
        <end position="392"/>
    </location>
</feature>
<dbReference type="SUPFAM" id="SSF63825">
    <property type="entry name" value="YWTD domain"/>
    <property type="match status" value="1"/>
</dbReference>
<evidence type="ECO:0000256" key="1">
    <source>
        <dbReference type="SAM" id="SignalP"/>
    </source>
</evidence>
<proteinExistence type="predicted"/>
<gene>
    <name evidence="2" type="ORF">PBLR_14248</name>
</gene>
<dbReference type="Proteomes" id="UP000304148">
    <property type="component" value="Chromosome"/>
</dbReference>
<sequence>MKSQSTSSRCRKGVQALLLSSILLSSVVACAKGEEEPAGVNHAAAPIAQKASTTPSAAAAVAAGKLTQQEVNPKLRIDKNEFKPLLNIAQDGPIIPGLHELVIPQGLAYSAEQGWLVMSGYRDAGVSVIAIMDAKTGQLLKSFELYDAVGDPYTGHAGGVAITNGYVFVASGSKARYVSIDKMKQTEHGGQLIFDGQFKVNTNASFITFENGKLWVGEFAHGTSYPTDTSHHMTNRDGDQYRAWIEGFSVNPNTGLPVQLKNSGDKLVPEQLLSIPNRIQGVSFWNGYWVLSDSYGRNSNSTMLFFTDPRGQAPHQKVTISNKEVPLWFLDKAELKQKIDGPPMAEEVAVVNDSLYINYESASEGIAMTGSYAMDRMHILDMKQVEQMWKNK</sequence>